<dbReference type="InterPro" id="IPR013096">
    <property type="entry name" value="Cupin_2"/>
</dbReference>
<gene>
    <name evidence="5" type="ORF">DFP88_10313</name>
</gene>
<organism evidence="5 6">
    <name type="scientific">Pseudoroseicyclus aestuarii</name>
    <dbReference type="NCBI Taxonomy" id="1795041"/>
    <lineage>
        <taxon>Bacteria</taxon>
        <taxon>Pseudomonadati</taxon>
        <taxon>Pseudomonadota</taxon>
        <taxon>Alphaproteobacteria</taxon>
        <taxon>Rhodobacterales</taxon>
        <taxon>Paracoccaceae</taxon>
        <taxon>Pseudoroseicyclus</taxon>
    </lineage>
</organism>
<dbReference type="InterPro" id="IPR018062">
    <property type="entry name" value="HTH_AraC-typ_CS"/>
</dbReference>
<dbReference type="Proteomes" id="UP000248311">
    <property type="component" value="Unassembled WGS sequence"/>
</dbReference>
<reference evidence="5 6" key="1">
    <citation type="submission" date="2018-06" db="EMBL/GenBank/DDBJ databases">
        <title>Genomic Encyclopedia of Type Strains, Phase III (KMG-III): the genomes of soil and plant-associated and newly described type strains.</title>
        <authorList>
            <person name="Whitman W."/>
        </authorList>
    </citation>
    <scope>NUCLEOTIDE SEQUENCE [LARGE SCALE GENOMIC DNA]</scope>
    <source>
        <strain evidence="5 6">CECT 9025</strain>
    </source>
</reference>
<evidence type="ECO:0000313" key="6">
    <source>
        <dbReference type="Proteomes" id="UP000248311"/>
    </source>
</evidence>
<evidence type="ECO:0000256" key="1">
    <source>
        <dbReference type="ARBA" id="ARBA00023015"/>
    </source>
</evidence>
<dbReference type="GO" id="GO:0043565">
    <property type="term" value="F:sequence-specific DNA binding"/>
    <property type="evidence" value="ECO:0007669"/>
    <property type="project" value="InterPro"/>
</dbReference>
<dbReference type="InterPro" id="IPR018060">
    <property type="entry name" value="HTH_AraC"/>
</dbReference>
<dbReference type="PANTHER" id="PTHR43280:SF27">
    <property type="entry name" value="TRANSCRIPTIONAL REGULATOR MTLR"/>
    <property type="match status" value="1"/>
</dbReference>
<dbReference type="RefSeq" id="WP_110814230.1">
    <property type="nucleotide sequence ID" value="NZ_QJTE01000003.1"/>
</dbReference>
<evidence type="ECO:0000313" key="5">
    <source>
        <dbReference type="EMBL" id="PYE83655.1"/>
    </source>
</evidence>
<dbReference type="GO" id="GO:0003700">
    <property type="term" value="F:DNA-binding transcription factor activity"/>
    <property type="evidence" value="ECO:0007669"/>
    <property type="project" value="InterPro"/>
</dbReference>
<dbReference type="Pfam" id="PF07883">
    <property type="entry name" value="Cupin_2"/>
    <property type="match status" value="1"/>
</dbReference>
<name>A0A318SQF8_9RHOB</name>
<dbReference type="AlphaFoldDB" id="A0A318SQF8"/>
<sequence>MGTKRYWNPDLSTVEKLPNALVVSCEQPGIMASAHWHAQVEVNYVFRGSLSYSMKGYEVTLGPGALALFWGGLPHRVVDTAEDTYYHAIHLPLVWFFRLRFAAPLQRQLMQGATLCTAAPAPEDDPLFTRLGAWLSGDRPELTGHAIEELLLRLERIAYQPHSLHQARPEAEAAHQAETASFDSVRRICDYIAENFREDIHSQDIALSADIHPKYAMSVFRKSTGMTLNDYVSLLRVSYAQALLMEDGHSVLEVAMDSGFGSVSAFNKCFRKLAGTTPSDYKRALRGPRGATAVFSSEISRG</sequence>
<dbReference type="OrthoDB" id="345413at2"/>
<dbReference type="InterPro" id="IPR009057">
    <property type="entry name" value="Homeodomain-like_sf"/>
</dbReference>
<dbReference type="PANTHER" id="PTHR43280">
    <property type="entry name" value="ARAC-FAMILY TRANSCRIPTIONAL REGULATOR"/>
    <property type="match status" value="1"/>
</dbReference>
<dbReference type="SUPFAM" id="SSF51182">
    <property type="entry name" value="RmlC-like cupins"/>
    <property type="match status" value="1"/>
</dbReference>
<feature type="domain" description="HTH araC/xylS-type" evidence="4">
    <location>
        <begin position="186"/>
        <end position="284"/>
    </location>
</feature>
<dbReference type="PRINTS" id="PR00032">
    <property type="entry name" value="HTHARAC"/>
</dbReference>
<evidence type="ECO:0000256" key="2">
    <source>
        <dbReference type="ARBA" id="ARBA00023125"/>
    </source>
</evidence>
<keyword evidence="1" id="KW-0805">Transcription regulation</keyword>
<dbReference type="InterPro" id="IPR011051">
    <property type="entry name" value="RmlC_Cupin_sf"/>
</dbReference>
<keyword evidence="6" id="KW-1185">Reference proteome</keyword>
<dbReference type="Gene3D" id="2.60.120.10">
    <property type="entry name" value="Jelly Rolls"/>
    <property type="match status" value="1"/>
</dbReference>
<dbReference type="Gene3D" id="1.10.10.60">
    <property type="entry name" value="Homeodomain-like"/>
    <property type="match status" value="2"/>
</dbReference>
<dbReference type="EMBL" id="QJTE01000003">
    <property type="protein sequence ID" value="PYE83655.1"/>
    <property type="molecule type" value="Genomic_DNA"/>
</dbReference>
<dbReference type="SUPFAM" id="SSF46689">
    <property type="entry name" value="Homeodomain-like"/>
    <property type="match status" value="2"/>
</dbReference>
<keyword evidence="2" id="KW-0238">DNA-binding</keyword>
<accession>A0A318SQF8</accession>
<proteinExistence type="predicted"/>
<evidence type="ECO:0000259" key="4">
    <source>
        <dbReference type="PROSITE" id="PS01124"/>
    </source>
</evidence>
<dbReference type="PROSITE" id="PS00041">
    <property type="entry name" value="HTH_ARAC_FAMILY_1"/>
    <property type="match status" value="1"/>
</dbReference>
<dbReference type="InterPro" id="IPR020449">
    <property type="entry name" value="Tscrpt_reg_AraC-type_HTH"/>
</dbReference>
<dbReference type="InterPro" id="IPR014710">
    <property type="entry name" value="RmlC-like_jellyroll"/>
</dbReference>
<keyword evidence="3" id="KW-0804">Transcription</keyword>
<protein>
    <submittedName>
        <fullName evidence="5">AraC family transcriptional regulator</fullName>
    </submittedName>
</protein>
<dbReference type="SMART" id="SM00342">
    <property type="entry name" value="HTH_ARAC"/>
    <property type="match status" value="1"/>
</dbReference>
<dbReference type="Pfam" id="PF12833">
    <property type="entry name" value="HTH_18"/>
    <property type="match status" value="1"/>
</dbReference>
<comment type="caution">
    <text evidence="5">The sequence shown here is derived from an EMBL/GenBank/DDBJ whole genome shotgun (WGS) entry which is preliminary data.</text>
</comment>
<evidence type="ECO:0000256" key="3">
    <source>
        <dbReference type="ARBA" id="ARBA00023163"/>
    </source>
</evidence>
<dbReference type="PROSITE" id="PS01124">
    <property type="entry name" value="HTH_ARAC_FAMILY_2"/>
    <property type="match status" value="1"/>
</dbReference>